<dbReference type="RefSeq" id="XP_016979770.1">
    <property type="nucleotide sequence ID" value="XM_017124281.1"/>
</dbReference>
<gene>
    <name evidence="3" type="primary">LOC108045090</name>
    <name evidence="1" type="synonym">108045090</name>
</gene>
<evidence type="ECO:0000313" key="3">
    <source>
        <dbReference type="RefSeq" id="XP_016979770.1"/>
    </source>
</evidence>
<evidence type="ECO:0000313" key="2">
    <source>
        <dbReference type="Proteomes" id="UP001652680"/>
    </source>
</evidence>
<dbReference type="OrthoDB" id="7866370at2759"/>
<dbReference type="AlphaFoldDB" id="A0A6P4ENI3"/>
<dbReference type="Proteomes" id="UP001652680">
    <property type="component" value="Unassembled WGS sequence"/>
</dbReference>
<evidence type="ECO:0000313" key="1">
    <source>
        <dbReference type="EnsemblMetazoa" id="XP_016979770.1"/>
    </source>
</evidence>
<accession>A0A6P4ENI3</accession>
<proteinExistence type="predicted"/>
<name>A0A6P4ENI3_DRORH</name>
<keyword evidence="2" id="KW-1185">Reference proteome</keyword>
<reference evidence="3" key="2">
    <citation type="submission" date="2025-04" db="UniProtKB">
        <authorList>
            <consortium name="RefSeq"/>
        </authorList>
    </citation>
    <scope>IDENTIFICATION</scope>
</reference>
<reference evidence="2" key="1">
    <citation type="journal article" date="2021" name="Elife">
        <title>Highly contiguous assemblies of 101 drosophilid genomes.</title>
        <authorList>
            <person name="Kim B.Y."/>
            <person name="Wang J.R."/>
            <person name="Miller D.E."/>
            <person name="Barmina O."/>
            <person name="Delaney E."/>
            <person name="Thompson A."/>
            <person name="Comeault A.A."/>
            <person name="Peede D."/>
            <person name="D'Agostino E.R."/>
            <person name="Pelaez J."/>
            <person name="Aguilar J.M."/>
            <person name="Haji D."/>
            <person name="Matsunaga T."/>
            <person name="Armstrong E.E."/>
            <person name="Zych M."/>
            <person name="Ogawa Y."/>
            <person name="Stamenkovic-Radak M."/>
            <person name="Jelic M."/>
            <person name="Veselinovic M.S."/>
            <person name="Tanaskovic M."/>
            <person name="Eric P."/>
            <person name="Gao J.J."/>
            <person name="Katoh T.K."/>
            <person name="Toda M.J."/>
            <person name="Watabe H."/>
            <person name="Watada M."/>
            <person name="Davis J.S."/>
            <person name="Moyle L.C."/>
            <person name="Manoli G."/>
            <person name="Bertolini E."/>
            <person name="Kostal V."/>
            <person name="Hawley R.S."/>
            <person name="Takahashi A."/>
            <person name="Jones C.D."/>
            <person name="Price D.K."/>
            <person name="Whiteman N."/>
            <person name="Kopp A."/>
            <person name="Matute D.R."/>
            <person name="Petrov D.A."/>
        </authorList>
    </citation>
    <scope>NUCLEOTIDE SEQUENCE [LARGE SCALE GENOMIC DNA]</scope>
</reference>
<organism evidence="3">
    <name type="scientific">Drosophila rhopaloa</name>
    <name type="common">Fruit fly</name>
    <dbReference type="NCBI Taxonomy" id="1041015"/>
    <lineage>
        <taxon>Eukaryota</taxon>
        <taxon>Metazoa</taxon>
        <taxon>Ecdysozoa</taxon>
        <taxon>Arthropoda</taxon>
        <taxon>Hexapoda</taxon>
        <taxon>Insecta</taxon>
        <taxon>Pterygota</taxon>
        <taxon>Neoptera</taxon>
        <taxon>Endopterygota</taxon>
        <taxon>Diptera</taxon>
        <taxon>Brachycera</taxon>
        <taxon>Muscomorpha</taxon>
        <taxon>Ephydroidea</taxon>
        <taxon>Drosophilidae</taxon>
        <taxon>Drosophila</taxon>
        <taxon>Sophophora</taxon>
    </lineage>
</organism>
<dbReference type="EnsemblMetazoa" id="XM_017124281.1">
    <property type="protein sequence ID" value="XP_016979770.1"/>
    <property type="gene ID" value="LOC108045090"/>
</dbReference>
<dbReference type="GeneID" id="108045090"/>
<protein>
    <submittedName>
        <fullName evidence="3">Uncharacterized protein LOC108045090</fullName>
    </submittedName>
</protein>
<sequence length="130" mass="14387">MGINYAVRVFIIFFYIVLALVVVQAVPLPALHQVSFNDPSDLMMSRYGEPLVQDPFRSFENSKERIVLQAKQEDGFDDNQGGKVVLEGFDEGSGEDCDKLPYGPTTKAGQDPLTASFCDPIALIIILFLL</sequence>
<reference evidence="1" key="3">
    <citation type="submission" date="2025-05" db="UniProtKB">
        <authorList>
            <consortium name="EnsemblMetazoa"/>
        </authorList>
    </citation>
    <scope>IDENTIFICATION</scope>
</reference>